<evidence type="ECO:0000256" key="1">
    <source>
        <dbReference type="ARBA" id="ARBA00022679"/>
    </source>
</evidence>
<dbReference type="Pfam" id="PF12627">
    <property type="entry name" value="PolyA_pol_RNAbd"/>
    <property type="match status" value="1"/>
</dbReference>
<evidence type="ECO:0000256" key="6">
    <source>
        <dbReference type="ARBA" id="ARBA00022800"/>
    </source>
</evidence>
<dbReference type="GO" id="GO:0005524">
    <property type="term" value="F:ATP binding"/>
    <property type="evidence" value="ECO:0007669"/>
    <property type="project" value="UniProtKB-UniRule"/>
</dbReference>
<comment type="cofactor">
    <cofactor evidence="10">
        <name>Mg(2+)</name>
        <dbReference type="ChEBI" id="CHEBI:18420"/>
    </cofactor>
    <text evidence="10">Magnesium is required for nucleotidyltransferase activity.</text>
</comment>
<dbReference type="Pfam" id="PF01966">
    <property type="entry name" value="HD"/>
    <property type="match status" value="1"/>
</dbReference>
<gene>
    <name evidence="10" type="primary">cca</name>
    <name evidence="12" type="ORF">V3330_17980</name>
</gene>
<dbReference type="SUPFAM" id="SSF81301">
    <property type="entry name" value="Nucleotidyltransferase"/>
    <property type="match status" value="1"/>
</dbReference>
<dbReference type="CDD" id="cd05398">
    <property type="entry name" value="NT_ClassII-CCAase"/>
    <property type="match status" value="1"/>
</dbReference>
<dbReference type="InterPro" id="IPR032828">
    <property type="entry name" value="PolyA_RNA-bd"/>
</dbReference>
<dbReference type="HAMAP" id="MF_01262">
    <property type="entry name" value="CCA_bact_type2"/>
    <property type="match status" value="1"/>
</dbReference>
<comment type="cofactor">
    <cofactor evidence="10">
        <name>Ni(2+)</name>
        <dbReference type="ChEBI" id="CHEBI:49786"/>
    </cofactor>
    <text evidence="10">Nickel for phosphatase activity.</text>
</comment>
<reference evidence="12 13" key="1">
    <citation type="submission" date="2024-02" db="EMBL/GenBank/DDBJ databases">
        <title>A novel Wenzhouxiangellaceae bacterium, isolated from coastal sediments.</title>
        <authorList>
            <person name="Du Z.-J."/>
            <person name="Ye Y.-Q."/>
            <person name="Zhang X.-Y."/>
        </authorList>
    </citation>
    <scope>NUCLEOTIDE SEQUENCE [LARGE SCALE GENOMIC DNA]</scope>
    <source>
        <strain evidence="12 13">CH-27</strain>
    </source>
</reference>
<comment type="subunit">
    <text evidence="10">Monomer. Can also form homodimers and oligomers.</text>
</comment>
<keyword evidence="5 10" id="KW-0547">Nucleotide-binding</keyword>
<dbReference type="GO" id="GO:0016791">
    <property type="term" value="F:phosphatase activity"/>
    <property type="evidence" value="ECO:0007669"/>
    <property type="project" value="UniProtKB-UniRule"/>
</dbReference>
<feature type="binding site" evidence="10">
    <location>
        <position position="142"/>
    </location>
    <ligand>
        <name>CTP</name>
        <dbReference type="ChEBI" id="CHEBI:37563"/>
    </ligand>
</feature>
<organism evidence="12 13">
    <name type="scientific">Elongatibacter sediminis</name>
    <dbReference type="NCBI Taxonomy" id="3119006"/>
    <lineage>
        <taxon>Bacteria</taxon>
        <taxon>Pseudomonadati</taxon>
        <taxon>Pseudomonadota</taxon>
        <taxon>Gammaproteobacteria</taxon>
        <taxon>Chromatiales</taxon>
        <taxon>Wenzhouxiangellaceae</taxon>
        <taxon>Elongatibacter</taxon>
    </lineage>
</organism>
<evidence type="ECO:0000256" key="5">
    <source>
        <dbReference type="ARBA" id="ARBA00022741"/>
    </source>
</evidence>
<dbReference type="NCBIfam" id="NF008137">
    <property type="entry name" value="PRK10885.1"/>
    <property type="match status" value="1"/>
</dbReference>
<dbReference type="PANTHER" id="PTHR47545">
    <property type="entry name" value="MULTIFUNCTIONAL CCA PROTEIN"/>
    <property type="match status" value="1"/>
</dbReference>
<comment type="similarity">
    <text evidence="10">Belongs to the tRNA nucleotidyltransferase/poly(A) polymerase family. Bacterial CCA-adding enzyme type 1 subfamily.</text>
</comment>
<dbReference type="InterPro" id="IPR006674">
    <property type="entry name" value="HD_domain"/>
</dbReference>
<dbReference type="InterPro" id="IPR050124">
    <property type="entry name" value="tRNA_CCA-adding_enzyme"/>
</dbReference>
<feature type="binding site" evidence="10">
    <location>
        <position position="13"/>
    </location>
    <ligand>
        <name>ATP</name>
        <dbReference type="ChEBI" id="CHEBI:30616"/>
    </ligand>
</feature>
<evidence type="ECO:0000256" key="3">
    <source>
        <dbReference type="ARBA" id="ARBA00022695"/>
    </source>
</evidence>
<comment type="miscellaneous">
    <text evidence="10">A single active site specifically recognizes both ATP and CTP and is responsible for their addition.</text>
</comment>
<feature type="binding site" evidence="10">
    <location>
        <position position="23"/>
    </location>
    <ligand>
        <name>Mg(2+)</name>
        <dbReference type="ChEBI" id="CHEBI:18420"/>
    </ligand>
</feature>
<feature type="binding site" evidence="10">
    <location>
        <position position="25"/>
    </location>
    <ligand>
        <name>Mg(2+)</name>
        <dbReference type="ChEBI" id="CHEBI:18420"/>
    </ligand>
</feature>
<keyword evidence="13" id="KW-1185">Reference proteome</keyword>
<feature type="binding site" evidence="10">
    <location>
        <position position="139"/>
    </location>
    <ligand>
        <name>CTP</name>
        <dbReference type="ChEBI" id="CHEBI:37563"/>
    </ligand>
</feature>
<dbReference type="EC" id="3.1.3.-" evidence="10"/>
<dbReference type="Proteomes" id="UP001359886">
    <property type="component" value="Unassembled WGS sequence"/>
</dbReference>
<evidence type="ECO:0000256" key="10">
    <source>
        <dbReference type="HAMAP-Rule" id="MF_01261"/>
    </source>
</evidence>
<evidence type="ECO:0000256" key="8">
    <source>
        <dbReference type="ARBA" id="ARBA00022842"/>
    </source>
</evidence>
<keyword evidence="2 10" id="KW-0819">tRNA processing</keyword>
<dbReference type="EMBL" id="JAZHOG010000015">
    <property type="protein sequence ID" value="MEJ8569522.1"/>
    <property type="molecule type" value="Genomic_DNA"/>
</dbReference>
<dbReference type="PANTHER" id="PTHR47545:SF1">
    <property type="entry name" value="MULTIFUNCTIONAL CCA PROTEIN"/>
    <property type="match status" value="1"/>
</dbReference>
<dbReference type="EC" id="3.1.4.-" evidence="10"/>
<accession>A0AAW9RBL1</accession>
<evidence type="ECO:0000313" key="13">
    <source>
        <dbReference type="Proteomes" id="UP001359886"/>
    </source>
</evidence>
<dbReference type="AlphaFoldDB" id="A0AAW9RBL1"/>
<dbReference type="Gene3D" id="1.10.3090.10">
    <property type="entry name" value="cca-adding enzyme, domain 2"/>
    <property type="match status" value="1"/>
</dbReference>
<keyword evidence="10" id="KW-0533">Nickel</keyword>
<feature type="binding site" evidence="10">
    <location>
        <position position="10"/>
    </location>
    <ligand>
        <name>CTP</name>
        <dbReference type="ChEBI" id="CHEBI:37563"/>
    </ligand>
</feature>
<protein>
    <recommendedName>
        <fullName evidence="10">Multifunctional CCA protein</fullName>
    </recommendedName>
    <domain>
        <recommendedName>
            <fullName evidence="10">CCA-adding enzyme</fullName>
            <ecNumber evidence="10">2.7.7.72</ecNumber>
        </recommendedName>
        <alternativeName>
            <fullName evidence="10">CCA tRNA nucleotidyltransferase</fullName>
        </alternativeName>
        <alternativeName>
            <fullName evidence="10">tRNA CCA-pyrophosphorylase</fullName>
        </alternativeName>
        <alternativeName>
            <fullName evidence="10">tRNA adenylyl-/cytidylyl-transferase</fullName>
        </alternativeName>
        <alternativeName>
            <fullName evidence="10">tRNA nucleotidyltransferase</fullName>
        </alternativeName>
        <alternativeName>
            <fullName evidence="10">tRNA-NT</fullName>
        </alternativeName>
    </domain>
    <domain>
        <recommendedName>
            <fullName evidence="10">2'-nucleotidase</fullName>
            <ecNumber evidence="10">3.1.3.-</ecNumber>
        </recommendedName>
    </domain>
    <domain>
        <recommendedName>
            <fullName evidence="10">2',3'-cyclic phosphodiesterase</fullName>
            <ecNumber evidence="10">3.1.4.-</ecNumber>
        </recommendedName>
    </domain>
    <domain>
        <recommendedName>
            <fullName evidence="10">Phosphatase</fullName>
        </recommendedName>
    </domain>
</protein>
<feature type="domain" description="HD" evidence="11">
    <location>
        <begin position="230"/>
        <end position="331"/>
    </location>
</feature>
<dbReference type="GO" id="GO:0000287">
    <property type="term" value="F:magnesium ion binding"/>
    <property type="evidence" value="ECO:0007669"/>
    <property type="project" value="UniProtKB-UniRule"/>
</dbReference>
<keyword evidence="9 10" id="KW-0694">RNA-binding</keyword>
<keyword evidence="3 10" id="KW-0548">Nucleotidyltransferase</keyword>
<evidence type="ECO:0000313" key="12">
    <source>
        <dbReference type="EMBL" id="MEJ8569522.1"/>
    </source>
</evidence>
<dbReference type="PROSITE" id="PS51831">
    <property type="entry name" value="HD"/>
    <property type="match status" value="1"/>
</dbReference>
<feature type="binding site" evidence="10">
    <location>
        <position position="10"/>
    </location>
    <ligand>
        <name>ATP</name>
        <dbReference type="ChEBI" id="CHEBI:30616"/>
    </ligand>
</feature>
<evidence type="ECO:0000256" key="4">
    <source>
        <dbReference type="ARBA" id="ARBA00022723"/>
    </source>
</evidence>
<keyword evidence="10 12" id="KW-0378">Hydrolase</keyword>
<dbReference type="RefSeq" id="WP_354696847.1">
    <property type="nucleotide sequence ID" value="NZ_JAZHOG010000015.1"/>
</dbReference>
<name>A0AAW9RBL1_9GAMM</name>
<keyword evidence="8 10" id="KW-0460">Magnesium</keyword>
<keyword evidence="1 10" id="KW-0808">Transferase</keyword>
<dbReference type="GO" id="GO:0004112">
    <property type="term" value="F:cyclic-nucleotide phosphodiesterase activity"/>
    <property type="evidence" value="ECO:0007669"/>
    <property type="project" value="UniProtKB-UniRule"/>
</dbReference>
<evidence type="ECO:0000256" key="9">
    <source>
        <dbReference type="ARBA" id="ARBA00022884"/>
    </source>
</evidence>
<proteinExistence type="inferred from homology"/>
<keyword evidence="10" id="KW-0511">Multifunctional enzyme</keyword>
<comment type="catalytic activity">
    <reaction evidence="10">
        <text>a tRNA precursor + 2 CTP + ATP = a tRNA with a 3' CCA end + 3 diphosphate</text>
        <dbReference type="Rhea" id="RHEA:14433"/>
        <dbReference type="Rhea" id="RHEA-COMP:10465"/>
        <dbReference type="Rhea" id="RHEA-COMP:10468"/>
        <dbReference type="ChEBI" id="CHEBI:30616"/>
        <dbReference type="ChEBI" id="CHEBI:33019"/>
        <dbReference type="ChEBI" id="CHEBI:37563"/>
        <dbReference type="ChEBI" id="CHEBI:74896"/>
        <dbReference type="ChEBI" id="CHEBI:83071"/>
        <dbReference type="EC" id="2.7.7.72"/>
    </reaction>
</comment>
<comment type="function">
    <text evidence="10">Catalyzes the addition and repair of the essential 3'-terminal CCA sequence in tRNAs without using a nucleic acid template. Adds these three nucleotides in the order of C, C, and A to the tRNA nucleotide-73, using CTP and ATP as substrates and producing inorganic pyrophosphate. tRNA 3'-terminal CCA addition is required both for tRNA processing and repair. Also involved in tRNA surveillance by mediating tandem CCA addition to generate a CCACCA at the 3' terminus of unstable tRNAs. While stable tRNAs receive only 3'-terminal CCA, unstable tRNAs are marked with CCACCA and rapidly degraded.</text>
</comment>
<dbReference type="Pfam" id="PF01743">
    <property type="entry name" value="PolyA_pol"/>
    <property type="match status" value="1"/>
</dbReference>
<evidence type="ECO:0000256" key="2">
    <source>
        <dbReference type="ARBA" id="ARBA00022694"/>
    </source>
</evidence>
<dbReference type="SUPFAM" id="SSF81891">
    <property type="entry name" value="Poly A polymerase C-terminal region-like"/>
    <property type="match status" value="1"/>
</dbReference>
<feature type="binding site" evidence="10">
    <location>
        <position position="142"/>
    </location>
    <ligand>
        <name>ATP</name>
        <dbReference type="ChEBI" id="CHEBI:30616"/>
    </ligand>
</feature>
<sequence length="413" mass="45358">MTTATYLVGGAVRDDLLGLPVHERDWVVTGATPDDLLDQGYRQVGASFPVFLHPETGEEYALARTERKQGHGYHGFAVDFHPGVTLEQDLERRDLTVNAMARDEEGRLIDPFGGRADLEARVLRHVSPAFVEDPLRVLRVARFAARFAGLGFQVHPNTLALMREITESGELQHLAAERCWNEITGGLAAATPGRFVEVLREAGALAVLLPEVDVLFGVPQPERWHPEIDTGRHVLMALNAAADLQAPVESRFAVLVHDLGKGLTPRETWPSHPGHDEAGVALVRAVCERLRAPVAFRRLAEAVCALHLRCHKAREMRPGKLLNLLERADLLRRPESLEPFLLACEADYRGRLGLEQRSYPQGDTVRRALEAAQAVRAGDLELEGLHGPQIGELLRQARIEAVAMAVAGAEGSS</sequence>
<feature type="binding site" evidence="10">
    <location>
        <position position="13"/>
    </location>
    <ligand>
        <name>CTP</name>
        <dbReference type="ChEBI" id="CHEBI:37563"/>
    </ligand>
</feature>
<keyword evidence="6 10" id="KW-0692">RNA repair</keyword>
<dbReference type="InterPro" id="IPR002646">
    <property type="entry name" value="PolA_pol_head_dom"/>
</dbReference>
<dbReference type="InterPro" id="IPR012006">
    <property type="entry name" value="CCA_bact"/>
</dbReference>
<keyword evidence="4 10" id="KW-0479">Metal-binding</keyword>
<dbReference type="GO" id="GO:0000049">
    <property type="term" value="F:tRNA binding"/>
    <property type="evidence" value="ECO:0007669"/>
    <property type="project" value="UniProtKB-UniRule"/>
</dbReference>
<feature type="binding site" evidence="10">
    <location>
        <position position="139"/>
    </location>
    <ligand>
        <name>ATP</name>
        <dbReference type="ChEBI" id="CHEBI:30616"/>
    </ligand>
</feature>
<dbReference type="EC" id="2.7.7.72" evidence="10"/>
<comment type="catalytic activity">
    <reaction evidence="10">
        <text>a tRNA with a 3' CCA end + 2 CTP + ATP = a tRNA with a 3' CCACCA end + 3 diphosphate</text>
        <dbReference type="Rhea" id="RHEA:76235"/>
        <dbReference type="Rhea" id="RHEA-COMP:10468"/>
        <dbReference type="Rhea" id="RHEA-COMP:18655"/>
        <dbReference type="ChEBI" id="CHEBI:30616"/>
        <dbReference type="ChEBI" id="CHEBI:33019"/>
        <dbReference type="ChEBI" id="CHEBI:37563"/>
        <dbReference type="ChEBI" id="CHEBI:83071"/>
        <dbReference type="ChEBI" id="CHEBI:195187"/>
    </reaction>
</comment>
<feature type="binding site" evidence="10">
    <location>
        <position position="93"/>
    </location>
    <ligand>
        <name>ATP</name>
        <dbReference type="ChEBI" id="CHEBI:30616"/>
    </ligand>
</feature>
<evidence type="ECO:0000256" key="7">
    <source>
        <dbReference type="ARBA" id="ARBA00022840"/>
    </source>
</evidence>
<dbReference type="HAMAP" id="MF_01261">
    <property type="entry name" value="CCA_bact_type1"/>
    <property type="match status" value="1"/>
</dbReference>
<keyword evidence="7 10" id="KW-0067">ATP-binding</keyword>
<evidence type="ECO:0000259" key="11">
    <source>
        <dbReference type="PROSITE" id="PS51831"/>
    </source>
</evidence>
<dbReference type="GO" id="GO:0001680">
    <property type="term" value="P:tRNA 3'-terminal CCA addition"/>
    <property type="evidence" value="ECO:0007669"/>
    <property type="project" value="UniProtKB-UniRule"/>
</dbReference>
<dbReference type="GO" id="GO:0004810">
    <property type="term" value="F:CCA tRNA nucleotidyltransferase activity"/>
    <property type="evidence" value="ECO:0007669"/>
    <property type="project" value="UniProtKB-UniRule"/>
</dbReference>
<dbReference type="Gene3D" id="3.30.460.10">
    <property type="entry name" value="Beta Polymerase, domain 2"/>
    <property type="match status" value="1"/>
</dbReference>
<comment type="caution">
    <text evidence="12">The sequence shown here is derived from an EMBL/GenBank/DDBJ whole genome shotgun (WGS) entry which is preliminary data.</text>
</comment>
<dbReference type="PIRSF" id="PIRSF000813">
    <property type="entry name" value="CCA_bact"/>
    <property type="match status" value="1"/>
</dbReference>
<dbReference type="InterPro" id="IPR043519">
    <property type="entry name" value="NT_sf"/>
</dbReference>
<comment type="domain">
    <text evidence="10">Comprises two domains: an N-terminal domain containing the nucleotidyltransferase activity and a C-terminal HD domain associated with both phosphodiesterase and phosphatase activities.</text>
</comment>
<feature type="binding site" evidence="10">
    <location>
        <position position="93"/>
    </location>
    <ligand>
        <name>CTP</name>
        <dbReference type="ChEBI" id="CHEBI:37563"/>
    </ligand>
</feature>
<dbReference type="GO" id="GO:0042245">
    <property type="term" value="P:RNA repair"/>
    <property type="evidence" value="ECO:0007669"/>
    <property type="project" value="UniProtKB-KW"/>
</dbReference>